<feature type="compositionally biased region" description="Polar residues" evidence="1">
    <location>
        <begin position="74"/>
        <end position="86"/>
    </location>
</feature>
<name>Q4DBA5_TRYCC</name>
<dbReference type="Pfam" id="PF01456">
    <property type="entry name" value="Mucin"/>
    <property type="match status" value="1"/>
</dbReference>
<protein>
    <submittedName>
        <fullName evidence="3">Mucin TcMUCII, putative</fullName>
    </submittedName>
</protein>
<evidence type="ECO:0000256" key="1">
    <source>
        <dbReference type="SAM" id="MobiDB-lite"/>
    </source>
</evidence>
<feature type="signal peptide" evidence="2">
    <location>
        <begin position="1"/>
        <end position="24"/>
    </location>
</feature>
<sequence length="142" mass="14221">MMMTCRLLCALLVLALCCCPSVCAKDTELVPNSGSNGNISSLPSHAPATNSASVAPGISNKNATPGDPADVGPSPSQREAVSQVTAPSGPPSNGLGAEPGKVGGKGSESKDTIDVQQGEDSDDKAGTEIDTNTSADQKIRTP</sequence>
<organism evidence="3 4">
    <name type="scientific">Trypanosoma cruzi (strain CL Brener)</name>
    <dbReference type="NCBI Taxonomy" id="353153"/>
    <lineage>
        <taxon>Eukaryota</taxon>
        <taxon>Discoba</taxon>
        <taxon>Euglenozoa</taxon>
        <taxon>Kinetoplastea</taxon>
        <taxon>Metakinetoplastina</taxon>
        <taxon>Trypanosomatida</taxon>
        <taxon>Trypanosomatidae</taxon>
        <taxon>Trypanosoma</taxon>
        <taxon>Schizotrypanum</taxon>
    </lineage>
</organism>
<evidence type="ECO:0000313" key="3">
    <source>
        <dbReference type="EMBL" id="EAN89806.1"/>
    </source>
</evidence>
<dbReference type="PaxDb" id="353153-Q4DBA5"/>
<dbReference type="KEGG" id="tcr:511079.3"/>
<feature type="compositionally biased region" description="Polar residues" evidence="1">
    <location>
        <begin position="34"/>
        <end position="63"/>
    </location>
</feature>
<dbReference type="Proteomes" id="UP000002296">
    <property type="component" value="Unassembled WGS sequence"/>
</dbReference>
<proteinExistence type="predicted"/>
<reference evidence="3 4" key="1">
    <citation type="journal article" date="2005" name="Science">
        <title>The genome sequence of Trypanosoma cruzi, etiologic agent of Chagas disease.</title>
        <authorList>
            <person name="El-Sayed N.M."/>
            <person name="Myler P.J."/>
            <person name="Bartholomeu D.C."/>
            <person name="Nilsson D."/>
            <person name="Aggarwal G."/>
            <person name="Tran A.N."/>
            <person name="Ghedin E."/>
            <person name="Worthey E.A."/>
            <person name="Delcher A.L."/>
            <person name="Blandin G."/>
            <person name="Westenberger S.J."/>
            <person name="Caler E."/>
            <person name="Cerqueira G.C."/>
            <person name="Branche C."/>
            <person name="Haas B."/>
            <person name="Anupama A."/>
            <person name="Arner E."/>
            <person name="Aslund L."/>
            <person name="Attipoe P."/>
            <person name="Bontempi E."/>
            <person name="Bringaud F."/>
            <person name="Burton P."/>
            <person name="Cadag E."/>
            <person name="Campbell D.A."/>
            <person name="Carrington M."/>
            <person name="Crabtree J."/>
            <person name="Darban H."/>
            <person name="da Silveira J.F."/>
            <person name="de Jong P."/>
            <person name="Edwards K."/>
            <person name="Englund P.T."/>
            <person name="Fazelina G."/>
            <person name="Feldblyum T."/>
            <person name="Ferella M."/>
            <person name="Frasch A.C."/>
            <person name="Gull K."/>
            <person name="Horn D."/>
            <person name="Hou L."/>
            <person name="Huang Y."/>
            <person name="Kindlund E."/>
            <person name="Klingbeil M."/>
            <person name="Kluge S."/>
            <person name="Koo H."/>
            <person name="Lacerda D."/>
            <person name="Levin M.J."/>
            <person name="Lorenzi H."/>
            <person name="Louie T."/>
            <person name="Machado C.R."/>
            <person name="McCulloch R."/>
            <person name="McKenna A."/>
            <person name="Mizuno Y."/>
            <person name="Mottram J.C."/>
            <person name="Nelson S."/>
            <person name="Ochaya S."/>
            <person name="Osoegawa K."/>
            <person name="Pai G."/>
            <person name="Parsons M."/>
            <person name="Pentony M."/>
            <person name="Pettersson U."/>
            <person name="Pop M."/>
            <person name="Ramirez J.L."/>
            <person name="Rinta J."/>
            <person name="Robertson L."/>
            <person name="Salzberg S.L."/>
            <person name="Sanchez D.O."/>
            <person name="Seyler A."/>
            <person name="Sharma R."/>
            <person name="Shetty J."/>
            <person name="Simpson A.J."/>
            <person name="Sisk E."/>
            <person name="Tammi M.T."/>
            <person name="Tarleton R."/>
            <person name="Teixeira S."/>
            <person name="Van Aken S."/>
            <person name="Vogt C."/>
            <person name="Ward P.N."/>
            <person name="Wickstead B."/>
            <person name="Wortman J."/>
            <person name="White O."/>
            <person name="Fraser C.M."/>
            <person name="Stuart K.D."/>
            <person name="Andersson B."/>
        </authorList>
    </citation>
    <scope>NUCLEOTIDE SEQUENCE [LARGE SCALE GENOMIC DNA]</scope>
    <source>
        <strain evidence="3 4">CL Brener</strain>
    </source>
</reference>
<feature type="non-terminal residue" evidence="3">
    <location>
        <position position="142"/>
    </location>
</feature>
<dbReference type="InParanoid" id="Q4DBA5"/>
<evidence type="ECO:0000256" key="2">
    <source>
        <dbReference type="SAM" id="SignalP"/>
    </source>
</evidence>
<comment type="caution">
    <text evidence="3">The sequence shown here is derived from an EMBL/GenBank/DDBJ whole genome shotgun (WGS) entry which is preliminary data.</text>
</comment>
<keyword evidence="2" id="KW-0732">Signal</keyword>
<gene>
    <name evidence="3" type="ORF">Tc00.1047053511079.3</name>
</gene>
<feature type="chain" id="PRO_5004236724" evidence="2">
    <location>
        <begin position="25"/>
        <end position="142"/>
    </location>
</feature>
<dbReference type="GeneID" id="3542652"/>
<dbReference type="RefSeq" id="XP_811657.1">
    <property type="nucleotide sequence ID" value="XM_806564.1"/>
</dbReference>
<keyword evidence="4" id="KW-1185">Reference proteome</keyword>
<evidence type="ECO:0000313" key="4">
    <source>
        <dbReference type="Proteomes" id="UP000002296"/>
    </source>
</evidence>
<dbReference type="EMBL" id="AAHK01000708">
    <property type="protein sequence ID" value="EAN89806.1"/>
    <property type="molecule type" value="Genomic_DNA"/>
</dbReference>
<dbReference type="InterPro" id="IPR000458">
    <property type="entry name" value="Tryp_mucin"/>
</dbReference>
<accession>Q4DBA5</accession>
<dbReference type="AlphaFoldDB" id="Q4DBA5"/>
<feature type="region of interest" description="Disordered" evidence="1">
    <location>
        <begin position="34"/>
        <end position="142"/>
    </location>
</feature>